<proteinExistence type="predicted"/>
<keyword evidence="1" id="KW-0238">DNA-binding</keyword>
<dbReference type="PANTHER" id="PTHR30461">
    <property type="entry name" value="DNA-INVERTASE FROM LAMBDOID PROPHAGE"/>
    <property type="match status" value="1"/>
</dbReference>
<evidence type="ECO:0000313" key="4">
    <source>
        <dbReference type="Proteomes" id="UP001501591"/>
    </source>
</evidence>
<dbReference type="Gene3D" id="3.90.1750.20">
    <property type="entry name" value="Putative Large Serine Recombinase, Chain B, Domain 2"/>
    <property type="match status" value="1"/>
</dbReference>
<dbReference type="EMBL" id="BAABCP010000001">
    <property type="protein sequence ID" value="GAA3924722.1"/>
    <property type="molecule type" value="Genomic_DNA"/>
</dbReference>
<comment type="caution">
    <text evidence="3">The sequence shown here is derived from an EMBL/GenBank/DDBJ whole genome shotgun (WGS) entry which is preliminary data.</text>
</comment>
<sequence>MRNPRRANHGWTAPAVKQMLSMATYAGKRQHRGQIVADAVWPAFIEPQTWELLQLRLFAPERRRTNDWPVTHLLSGISFCAERGSPLRVGKQRSGHRRGADDGVKPTHYLTYVCSGLKGREVDGIRNGFHVTMKKDRVDMLVVRALLKRVSQPGFVAQLNSGAGETSAEREALLHEIRECEQYLEMAKETSARELDLTFYLDQKRRLEPRIETARAAYNQLSGVDPLVLKLASAEDRTAMFESLELLQKRRIIRALMTPILHRAAPGKHGSRVIDPTRIEVRWVGQDY</sequence>
<dbReference type="Proteomes" id="UP001501591">
    <property type="component" value="Unassembled WGS sequence"/>
</dbReference>
<evidence type="ECO:0000256" key="1">
    <source>
        <dbReference type="ARBA" id="ARBA00023125"/>
    </source>
</evidence>
<keyword evidence="4" id="KW-1185">Reference proteome</keyword>
<gene>
    <name evidence="3" type="ORF">GCM10022383_00020</name>
</gene>
<organism evidence="3 4">
    <name type="scientific">Microbacterium soli</name>
    <dbReference type="NCBI Taxonomy" id="446075"/>
    <lineage>
        <taxon>Bacteria</taxon>
        <taxon>Bacillati</taxon>
        <taxon>Actinomycetota</taxon>
        <taxon>Actinomycetes</taxon>
        <taxon>Micrococcales</taxon>
        <taxon>Microbacteriaceae</taxon>
        <taxon>Microbacterium</taxon>
    </lineage>
</organism>
<protein>
    <submittedName>
        <fullName evidence="3">Uncharacterized protein</fullName>
    </submittedName>
</protein>
<evidence type="ECO:0000313" key="3">
    <source>
        <dbReference type="EMBL" id="GAA3924722.1"/>
    </source>
</evidence>
<keyword evidence="2" id="KW-0233">DNA recombination</keyword>
<reference evidence="4" key="1">
    <citation type="journal article" date="2019" name="Int. J. Syst. Evol. Microbiol.">
        <title>The Global Catalogue of Microorganisms (GCM) 10K type strain sequencing project: providing services to taxonomists for standard genome sequencing and annotation.</title>
        <authorList>
            <consortium name="The Broad Institute Genomics Platform"/>
            <consortium name="The Broad Institute Genome Sequencing Center for Infectious Disease"/>
            <person name="Wu L."/>
            <person name="Ma J."/>
        </authorList>
    </citation>
    <scope>NUCLEOTIDE SEQUENCE [LARGE SCALE GENOMIC DNA]</scope>
    <source>
        <strain evidence="4">JCM 17024</strain>
    </source>
</reference>
<evidence type="ECO:0000256" key="2">
    <source>
        <dbReference type="ARBA" id="ARBA00023172"/>
    </source>
</evidence>
<dbReference type="InterPro" id="IPR038109">
    <property type="entry name" value="DNA_bind_recomb_sf"/>
</dbReference>
<dbReference type="InterPro" id="IPR050639">
    <property type="entry name" value="SSR_resolvase"/>
</dbReference>
<accession>A0ABP7MJH3</accession>
<dbReference type="PANTHER" id="PTHR30461:SF2">
    <property type="entry name" value="SERINE RECOMBINASE PINE-RELATED"/>
    <property type="match status" value="1"/>
</dbReference>
<name>A0ABP7MJH3_9MICO</name>